<dbReference type="EMBL" id="JBJUIK010000012">
    <property type="protein sequence ID" value="KAL3510951.1"/>
    <property type="molecule type" value="Genomic_DNA"/>
</dbReference>
<dbReference type="InterPro" id="IPR018110">
    <property type="entry name" value="Mandel_Rmase/mucon_lact_enz_CS"/>
</dbReference>
<dbReference type="InterPro" id="IPR022485">
    <property type="entry name" value="SHCHC_synthase_MenH"/>
</dbReference>
<evidence type="ECO:0000256" key="6">
    <source>
        <dbReference type="ARBA" id="ARBA00023211"/>
    </source>
</evidence>
<dbReference type="HAMAP" id="MF_01660">
    <property type="entry name" value="MenH"/>
    <property type="match status" value="1"/>
</dbReference>
<dbReference type="Pfam" id="PF02776">
    <property type="entry name" value="TPP_enzyme_N"/>
    <property type="match status" value="1"/>
</dbReference>
<dbReference type="SFLD" id="SFLDS00001">
    <property type="entry name" value="Enolase"/>
    <property type="match status" value="1"/>
</dbReference>
<dbReference type="NCBIfam" id="TIGR03695">
    <property type="entry name" value="menH_SHCHC"/>
    <property type="match status" value="1"/>
</dbReference>
<dbReference type="InterPro" id="IPR000073">
    <property type="entry name" value="AB_hydrolase_1"/>
</dbReference>
<keyword evidence="5" id="KW-0786">Thiamine pyrophosphate</keyword>
<dbReference type="InterPro" id="IPR029035">
    <property type="entry name" value="DHS-like_NAD/FAD-binding_dom"/>
</dbReference>
<dbReference type="Gene3D" id="3.40.50.1220">
    <property type="entry name" value="TPP-binding domain"/>
    <property type="match status" value="1"/>
</dbReference>
<dbReference type="Gene3D" id="3.20.20.120">
    <property type="entry name" value="Enolase-like C-terminal domain"/>
    <property type="match status" value="1"/>
</dbReference>
<comment type="caution">
    <text evidence="9">The sequence shown here is derived from an EMBL/GenBank/DDBJ whole genome shotgun (WGS) entry which is preliminary data.</text>
</comment>
<dbReference type="Gene3D" id="3.40.50.1820">
    <property type="entry name" value="alpha/beta hydrolase"/>
    <property type="match status" value="1"/>
</dbReference>
<evidence type="ECO:0000256" key="3">
    <source>
        <dbReference type="ARBA" id="ARBA00022723"/>
    </source>
</evidence>
<dbReference type="GO" id="GO:0016829">
    <property type="term" value="F:lyase activity"/>
    <property type="evidence" value="ECO:0007669"/>
    <property type="project" value="UniProtKB-KW"/>
</dbReference>
<keyword evidence="6" id="KW-0464">Manganese</keyword>
<dbReference type="HAMAP" id="MF_01659">
    <property type="entry name" value="MenD"/>
    <property type="match status" value="1"/>
</dbReference>
<dbReference type="InterPro" id="IPR032264">
    <property type="entry name" value="MenD_middle"/>
</dbReference>
<dbReference type="InterPro" id="IPR036849">
    <property type="entry name" value="Enolase-like_C_sf"/>
</dbReference>
<dbReference type="Pfam" id="PF16582">
    <property type="entry name" value="TPP_enzyme_M_2"/>
    <property type="match status" value="1"/>
</dbReference>
<dbReference type="Proteomes" id="UP001630127">
    <property type="component" value="Unassembled WGS sequence"/>
</dbReference>
<keyword evidence="10" id="KW-1185">Reference proteome</keyword>
<name>A0ABD2YUC0_9GENT</name>
<dbReference type="InterPro" id="IPR029061">
    <property type="entry name" value="THDP-binding"/>
</dbReference>
<evidence type="ECO:0000313" key="9">
    <source>
        <dbReference type="EMBL" id="KAL3510951.1"/>
    </source>
</evidence>
<dbReference type="Gene3D" id="3.30.390.10">
    <property type="entry name" value="Enolase-like, N-terminal domain"/>
    <property type="match status" value="1"/>
</dbReference>
<dbReference type="Pfam" id="PF02775">
    <property type="entry name" value="TPP_enzyme_C"/>
    <property type="match status" value="1"/>
</dbReference>
<evidence type="ECO:0000259" key="8">
    <source>
        <dbReference type="SMART" id="SM00922"/>
    </source>
</evidence>
<dbReference type="PANTHER" id="PTHR42916">
    <property type="entry name" value="2-SUCCINYL-5-ENOLPYRUVYL-6-HYDROXY-3-CYCLOHEXENE-1-CARBOXYLATE SYNTHASE"/>
    <property type="match status" value="1"/>
</dbReference>
<dbReference type="InterPro" id="IPR011766">
    <property type="entry name" value="TPP_enzyme_TPP-bd"/>
</dbReference>
<proteinExistence type="inferred from homology"/>
<evidence type="ECO:0000313" key="10">
    <source>
        <dbReference type="Proteomes" id="UP001630127"/>
    </source>
</evidence>
<gene>
    <name evidence="9" type="ORF">ACH5RR_030352</name>
</gene>
<keyword evidence="4" id="KW-0460">Magnesium</keyword>
<dbReference type="InterPro" id="IPR029065">
    <property type="entry name" value="Enolase_C-like"/>
</dbReference>
<reference evidence="9 10" key="1">
    <citation type="submission" date="2024-11" db="EMBL/GenBank/DDBJ databases">
        <title>A near-complete genome assembly of Cinchona calisaya.</title>
        <authorList>
            <person name="Lian D.C."/>
            <person name="Zhao X.W."/>
            <person name="Wei L."/>
        </authorList>
    </citation>
    <scope>NUCLEOTIDE SEQUENCE [LARGE SCALE GENOMIC DNA]</scope>
    <source>
        <tissue evidence="9">Nenye</tissue>
    </source>
</reference>
<dbReference type="SUPFAM" id="SSF53474">
    <property type="entry name" value="alpha/beta-Hydrolases"/>
    <property type="match status" value="1"/>
</dbReference>
<dbReference type="NCBIfam" id="TIGR01927">
    <property type="entry name" value="menC_gam_Gplu"/>
    <property type="match status" value="1"/>
</dbReference>
<dbReference type="InterPro" id="IPR004433">
    <property type="entry name" value="MenaQ_synth_MenD"/>
</dbReference>
<keyword evidence="2" id="KW-0808">Transferase</keyword>
<evidence type="ECO:0000256" key="7">
    <source>
        <dbReference type="ARBA" id="ARBA00023239"/>
    </source>
</evidence>
<dbReference type="GO" id="GO:0009234">
    <property type="term" value="P:menaquinone biosynthetic process"/>
    <property type="evidence" value="ECO:0007669"/>
    <property type="project" value="UniProtKB-KW"/>
</dbReference>
<dbReference type="InterPro" id="IPR029017">
    <property type="entry name" value="Enolase-like_N"/>
</dbReference>
<dbReference type="SFLD" id="SFLDG00180">
    <property type="entry name" value="muconate_cycloisomerase"/>
    <property type="match status" value="1"/>
</dbReference>
<accession>A0ABD2YUC0</accession>
<dbReference type="SFLD" id="SFLDF00009">
    <property type="entry name" value="o-succinylbenzoate_synthase"/>
    <property type="match status" value="1"/>
</dbReference>
<dbReference type="SUPFAM" id="SSF54826">
    <property type="entry name" value="Enolase N-terminal domain-like"/>
    <property type="match status" value="1"/>
</dbReference>
<dbReference type="Pfam" id="PF13378">
    <property type="entry name" value="MR_MLE_C"/>
    <property type="match status" value="1"/>
</dbReference>
<dbReference type="PANTHER" id="PTHR42916:SF1">
    <property type="entry name" value="PROTEIN PHYLLO, CHLOROPLASTIC"/>
    <property type="match status" value="1"/>
</dbReference>
<dbReference type="CDD" id="cd07037">
    <property type="entry name" value="TPP_PYR_MenD"/>
    <property type="match status" value="1"/>
</dbReference>
<feature type="domain" description="Mandelate racemase/muconate lactonizing enzyme C-terminal" evidence="8">
    <location>
        <begin position="1159"/>
        <end position="1255"/>
    </location>
</feature>
<dbReference type="GO" id="GO:0046872">
    <property type="term" value="F:metal ion binding"/>
    <property type="evidence" value="ECO:0007669"/>
    <property type="project" value="UniProtKB-KW"/>
</dbReference>
<keyword evidence="1" id="KW-0474">Menaquinone biosynthesis</keyword>
<dbReference type="Pfam" id="PF12697">
    <property type="entry name" value="Abhydrolase_6"/>
    <property type="match status" value="1"/>
</dbReference>
<organism evidence="9 10">
    <name type="scientific">Cinchona calisaya</name>
    <dbReference type="NCBI Taxonomy" id="153742"/>
    <lineage>
        <taxon>Eukaryota</taxon>
        <taxon>Viridiplantae</taxon>
        <taxon>Streptophyta</taxon>
        <taxon>Embryophyta</taxon>
        <taxon>Tracheophyta</taxon>
        <taxon>Spermatophyta</taxon>
        <taxon>Magnoliopsida</taxon>
        <taxon>eudicotyledons</taxon>
        <taxon>Gunneridae</taxon>
        <taxon>Pentapetalae</taxon>
        <taxon>asterids</taxon>
        <taxon>lamiids</taxon>
        <taxon>Gentianales</taxon>
        <taxon>Rubiaceae</taxon>
        <taxon>Cinchonoideae</taxon>
        <taxon>Cinchoneae</taxon>
        <taxon>Cinchona</taxon>
    </lineage>
</organism>
<keyword evidence="3" id="KW-0479">Metal-binding</keyword>
<dbReference type="Gene3D" id="3.40.50.970">
    <property type="match status" value="2"/>
</dbReference>
<dbReference type="SUPFAM" id="SSF52467">
    <property type="entry name" value="DHS-like NAD/FAD-binding domain"/>
    <property type="match status" value="1"/>
</dbReference>
<evidence type="ECO:0000256" key="4">
    <source>
        <dbReference type="ARBA" id="ARBA00022842"/>
    </source>
</evidence>
<dbReference type="SMART" id="SM00922">
    <property type="entry name" value="MR_MLE"/>
    <property type="match status" value="1"/>
</dbReference>
<dbReference type="GO" id="GO:0016787">
    <property type="term" value="F:hydrolase activity"/>
    <property type="evidence" value="ECO:0007669"/>
    <property type="project" value="UniProtKB-ARBA"/>
</dbReference>
<dbReference type="InterPro" id="IPR029058">
    <property type="entry name" value="AB_hydrolase_fold"/>
</dbReference>
<dbReference type="PROSITE" id="PS00909">
    <property type="entry name" value="MR_MLE_2"/>
    <property type="match status" value="1"/>
</dbReference>
<evidence type="ECO:0000256" key="5">
    <source>
        <dbReference type="ARBA" id="ARBA00023052"/>
    </source>
</evidence>
<protein>
    <recommendedName>
        <fullName evidence="8">Mandelate racemase/muconate lactonizing enzyme C-terminal domain-containing protein</fullName>
    </recommendedName>
</protein>
<dbReference type="InterPro" id="IPR013342">
    <property type="entry name" value="Mandelate_racemase_C"/>
</dbReference>
<dbReference type="GO" id="GO:0016740">
    <property type="term" value="F:transferase activity"/>
    <property type="evidence" value="ECO:0007669"/>
    <property type="project" value="UniProtKB-KW"/>
</dbReference>
<evidence type="ECO:0000256" key="1">
    <source>
        <dbReference type="ARBA" id="ARBA00022428"/>
    </source>
</evidence>
<evidence type="ECO:0000256" key="2">
    <source>
        <dbReference type="ARBA" id="ARBA00022679"/>
    </source>
</evidence>
<dbReference type="CDD" id="cd03320">
    <property type="entry name" value="OSBS"/>
    <property type="match status" value="1"/>
</dbReference>
<dbReference type="InterPro" id="IPR012001">
    <property type="entry name" value="Thiamin_PyroP_enz_TPP-bd_dom"/>
</dbReference>
<dbReference type="NCBIfam" id="TIGR00173">
    <property type="entry name" value="menD"/>
    <property type="match status" value="1"/>
</dbReference>
<dbReference type="SUPFAM" id="SSF52518">
    <property type="entry name" value="Thiamin diphosphate-binding fold (THDP-binding)"/>
    <property type="match status" value="2"/>
</dbReference>
<keyword evidence="7" id="KW-0456">Lyase</keyword>
<dbReference type="CDD" id="cd02009">
    <property type="entry name" value="TPP_SHCHC_synthase"/>
    <property type="match status" value="1"/>
</dbReference>
<sequence>MNPPSLLKTQKLPFSIPFKPPLYRKTITISTFNHAVYSSFHSSSHSFTTSLEKPHKNPVLKVVKCLQEDEVMDSRDAALLVSTCITKNLAPALTVDQGLDRIQEAVEVLKANPPSCSRGMFRFQVAVPPSAKALKCFCSQPESGGVYPWFFLSKEENPTYKSLALGRTRGVFGTGAAVYFKGYYSHTSQDHSERQRLNPAMEMDIPMAYGFLDVSFDVISFSIKYEAGSFYFFIPQIELHEFEEVTVLVTTLAWDISSTSIFEEAIRSYELAIYQARHQLQPFPGECRSIRALKEFETMEDKIVEMVCMSALQLSGSVLEAGTLELNDAPRSSQFSALLSPLSAIANKMYQSDCFDKMIYSALDCPNINSLWASLIIEECTRLGLTYICVAPGSRSSPLAIAASAHPTATCVACIDERSLAFHAVGFARGSHRPAVIITSSGTAASNLLPAVVEASQDFLPLLLLTADRPPELQDVGANQAISQVNHFGPFVRHFFGLPAPTDDISARMVLTTLDSAVNIASSSPCGPVHINCPFREPLAKTPRMWNYSCMKGLDLWMSSSEPFTTYIEVQHSISNPRVHAHMDEVIKIIQEADRGLLVLGAIHTVDDIWAALLLAKHLQWPVVVDILSGLRLRKYMTSFTDIGDNILFIDHLDHLLLSEKVRNWMKADVVVQIGSRITSARIPEMLEHSFPFSYIMVDKHPRRHDPLHIVTQRIQSTVTEFTNYLLKASLPYLCSKWKGQLRALDMMAAWEISFLISSEYALTEPYVAHILPENLQYESAVFLGNSMPIRDADMYGLSQTHNTHNAAAMFNLGLPCHWIQVVGNRGASGIDGLLSTAAGFAVGSNKKVLCVIGDVSFLHDTNGLSLLGQGTLRKPMTIVVINNQGGAIFSLLPIAAVTERRILDQFFYTSHNVSIHNLCLANGVKYVQVQTKRELLNALFTSQQEKVDCVVEVESCIDANAKFHSDLKKFSRQAADDAMDIFSNHSISVTTRQGLMIGRITKLDYSLYRVKLCAPPTSTTVGNKSTTFYREGFVLSLSLEDGSTGYGEVAPLEIHEENLLDVEEQLRFLIHVVEGARIDFFVPLLKGSFSSWIWHTLGILPRSILPSVRCGLEMAILNAIAAKESSCMLNILFPKIIELPKELLDVQVCGLIDSVGSPMDMAYIATSMVKEGFAAIKMKVARRANVIEDIAVIQEVRRRVGNQVELRVDANRSWTYEEAIQFAKSVKNCRLQYIEEPVICEDDIIKFCEESGMPVALDETVNCIGESHFDVLKKYSHAGVVAVVIKPSLIGGFENAALVARWAQQQGKMAVVSATFESGLGLSAYIQFSCYLDLQNADMLQLMDKDPSACIAHGLGTYRWFTEDVTIEPLNICSNSKTGFVEASATDAGQLMQQFQINQNVVVRYFDQENVHEYRLKVDLEGFSFSLNVLEMGKSIAGSVIVFLHGFLGTGKDWIPLMKAISKSARCVAIDLPGHGGSKLQIDSKAKPSLSIDVIADMLCQLFPYVTPEKVILVGYSMGARIALYMALKCSDKVEGAVVISGSPGLVDPLARMVRRERDDFRASSLLSYGLEFFLDAWYAEGLWTSLRCHPHFKKILANRLQHDDLHTLAKVLSDLSIGRQPSLWEDLNHCKLPLLIVVGEKDTKFKKIARQMVDKHCTGTQESPKIVEILNSGHAVHLENPLPVISAVRQFLKSIEKKRFQFLTKDDADALYSSRKR</sequence>
<dbReference type="SUPFAM" id="SSF51604">
    <property type="entry name" value="Enolase C-terminal domain-like"/>
    <property type="match status" value="1"/>
</dbReference>